<evidence type="ECO:0000256" key="1">
    <source>
        <dbReference type="SAM" id="MobiDB-lite"/>
    </source>
</evidence>
<evidence type="ECO:0000313" key="4">
    <source>
        <dbReference type="EMBL" id="KAK9703756.1"/>
    </source>
</evidence>
<dbReference type="EMBL" id="JASJQH010007611">
    <property type="protein sequence ID" value="KAK9703756.1"/>
    <property type="molecule type" value="Genomic_DNA"/>
</dbReference>
<sequence length="137" mass="15811">MYPSASNHESSCSSNFSSVNSSHQDRKHLLSPQGKELIRWSWPWWKEYAVIMTVFSITGSSTMRLVRLGLKNLLGIEGTLRDGPWTFRGAYLATSLPLYSCILITVGTLFGRRLYFQRVALRMWSRFIPKKYRSLSQ</sequence>
<feature type="region of interest" description="Disordered" evidence="1">
    <location>
        <begin position="1"/>
        <end position="21"/>
    </location>
</feature>
<dbReference type="InterPro" id="IPR046714">
    <property type="entry name" value="DUF6787"/>
</dbReference>
<comment type="caution">
    <text evidence="4">The sequence shown here is derived from an EMBL/GenBank/DDBJ whole genome shotgun (WGS) entry which is preliminary data.</text>
</comment>
<keyword evidence="2" id="KW-0472">Membrane</keyword>
<evidence type="ECO:0000256" key="2">
    <source>
        <dbReference type="SAM" id="Phobius"/>
    </source>
</evidence>
<gene>
    <name evidence="4" type="ORF">K7432_010569</name>
</gene>
<reference evidence="4 5" key="1">
    <citation type="submission" date="2023-04" db="EMBL/GenBank/DDBJ databases">
        <title>Genome of Basidiobolus ranarum AG-B5.</title>
        <authorList>
            <person name="Stajich J.E."/>
            <person name="Carter-House D."/>
            <person name="Gryganskyi A."/>
        </authorList>
    </citation>
    <scope>NUCLEOTIDE SEQUENCE [LARGE SCALE GENOMIC DNA]</scope>
    <source>
        <strain evidence="4 5">AG-B5</strain>
    </source>
</reference>
<keyword evidence="2" id="KW-0812">Transmembrane</keyword>
<protein>
    <recommendedName>
        <fullName evidence="3">DUF6787 domain-containing protein</fullName>
    </recommendedName>
</protein>
<feature type="transmembrane region" description="Helical" evidence="2">
    <location>
        <begin position="90"/>
        <end position="110"/>
    </location>
</feature>
<accession>A0ABR2VW73</accession>
<proteinExistence type="predicted"/>
<evidence type="ECO:0000313" key="5">
    <source>
        <dbReference type="Proteomes" id="UP001479436"/>
    </source>
</evidence>
<keyword evidence="2" id="KW-1133">Transmembrane helix</keyword>
<dbReference type="Proteomes" id="UP001479436">
    <property type="component" value="Unassembled WGS sequence"/>
</dbReference>
<keyword evidence="5" id="KW-1185">Reference proteome</keyword>
<evidence type="ECO:0000259" key="3">
    <source>
        <dbReference type="Pfam" id="PF20584"/>
    </source>
</evidence>
<feature type="domain" description="DUF6787" evidence="3">
    <location>
        <begin position="50"/>
        <end position="128"/>
    </location>
</feature>
<dbReference type="Pfam" id="PF20584">
    <property type="entry name" value="DUF6787"/>
    <property type="match status" value="1"/>
</dbReference>
<organism evidence="4 5">
    <name type="scientific">Basidiobolus ranarum</name>
    <dbReference type="NCBI Taxonomy" id="34480"/>
    <lineage>
        <taxon>Eukaryota</taxon>
        <taxon>Fungi</taxon>
        <taxon>Fungi incertae sedis</taxon>
        <taxon>Zoopagomycota</taxon>
        <taxon>Entomophthoromycotina</taxon>
        <taxon>Basidiobolomycetes</taxon>
        <taxon>Basidiobolales</taxon>
        <taxon>Basidiobolaceae</taxon>
        <taxon>Basidiobolus</taxon>
    </lineage>
</organism>
<name>A0ABR2VW73_9FUNG</name>